<proteinExistence type="predicted"/>
<feature type="transmembrane region" description="Helical" evidence="1">
    <location>
        <begin position="77"/>
        <end position="96"/>
    </location>
</feature>
<dbReference type="InterPro" id="IPR006747">
    <property type="entry name" value="DUF599"/>
</dbReference>
<gene>
    <name evidence="2" type="ORF">BG454_01800</name>
</gene>
<protein>
    <submittedName>
        <fullName evidence="2">DUF599 domain-containing protein</fullName>
    </submittedName>
</protein>
<dbReference type="AlphaFoldDB" id="A0A2K8KM08"/>
<keyword evidence="1" id="KW-0472">Membrane</keyword>
<name>A0A2K8KM08_9RHOB</name>
<reference evidence="2 3" key="1">
    <citation type="submission" date="2017-11" db="EMBL/GenBank/DDBJ databases">
        <title>Revised Sequence and Annotation of the Rhodobaca barguzinensis strain alga05 Genome.</title>
        <authorList>
            <person name="Kopejtka K."/>
            <person name="Tomasch J.M."/>
            <person name="Bunk B."/>
            <person name="Koblizek M."/>
        </authorList>
    </citation>
    <scope>NUCLEOTIDE SEQUENCE [LARGE SCALE GENOMIC DNA]</scope>
    <source>
        <strain evidence="3">alga05</strain>
    </source>
</reference>
<feature type="transmembrane region" description="Helical" evidence="1">
    <location>
        <begin position="12"/>
        <end position="30"/>
    </location>
</feature>
<feature type="transmembrane region" description="Helical" evidence="1">
    <location>
        <begin position="116"/>
        <end position="134"/>
    </location>
</feature>
<dbReference type="OrthoDB" id="9806874at2"/>
<keyword evidence="1" id="KW-0812">Transmembrane</keyword>
<evidence type="ECO:0000313" key="2">
    <source>
        <dbReference type="EMBL" id="ATX67610.1"/>
    </source>
</evidence>
<evidence type="ECO:0000313" key="3">
    <source>
        <dbReference type="Proteomes" id="UP000228948"/>
    </source>
</evidence>
<sequence length="236" mass="25750">MNLLNATHGLDWLDAFAVAVFFATWLWLGWRIGHPSAARPSVTVLMSAYRLQWMEVMVTRQPRIFDSQIMMSLRQSTSFFASTCLLAMGGLLAMIGNVDLLGGIAMRLTSLEASAAVLQTKLLLSLFMLGNAFLKFVWSNRVFGYCSVVMGAVPDDPDNPQSMPLALKAGKLNGRAAMNFNAGLRSMYFALCALAWLGGALVLLVGVAVTAWVVWSREFSSASREIILGRDGDTKS</sequence>
<dbReference type="KEGG" id="rbg:BG454_01800"/>
<keyword evidence="1" id="KW-1133">Transmembrane helix</keyword>
<dbReference type="Pfam" id="PF04654">
    <property type="entry name" value="DUF599"/>
    <property type="match status" value="1"/>
</dbReference>
<keyword evidence="3" id="KW-1185">Reference proteome</keyword>
<dbReference type="STRING" id="441209.GCA_001870665_00873"/>
<evidence type="ECO:0000256" key="1">
    <source>
        <dbReference type="SAM" id="Phobius"/>
    </source>
</evidence>
<accession>A0A2K8KM08</accession>
<feature type="transmembrane region" description="Helical" evidence="1">
    <location>
        <begin position="188"/>
        <end position="215"/>
    </location>
</feature>
<dbReference type="EMBL" id="CP024899">
    <property type="protein sequence ID" value="ATX67610.1"/>
    <property type="molecule type" value="Genomic_DNA"/>
</dbReference>
<dbReference type="Proteomes" id="UP000228948">
    <property type="component" value="Chromosome"/>
</dbReference>
<organism evidence="2 3">
    <name type="scientific">Roseinatronobacter bogoriensis subsp. barguzinensis</name>
    <dbReference type="NCBI Taxonomy" id="441209"/>
    <lineage>
        <taxon>Bacteria</taxon>
        <taxon>Pseudomonadati</taxon>
        <taxon>Pseudomonadota</taxon>
        <taxon>Alphaproteobacteria</taxon>
        <taxon>Rhodobacterales</taxon>
        <taxon>Paracoccaceae</taxon>
        <taxon>Roseinatronobacter</taxon>
    </lineage>
</organism>
<dbReference type="RefSeq" id="WP_071479944.1">
    <property type="nucleotide sequence ID" value="NZ_CP024899.1"/>
</dbReference>